<dbReference type="InterPro" id="IPR002104">
    <property type="entry name" value="Integrase_catalytic"/>
</dbReference>
<evidence type="ECO:0000256" key="2">
    <source>
        <dbReference type="ARBA" id="ARBA00023172"/>
    </source>
</evidence>
<dbReference type="GO" id="GO:0015074">
    <property type="term" value="P:DNA integration"/>
    <property type="evidence" value="ECO:0007669"/>
    <property type="project" value="InterPro"/>
</dbReference>
<dbReference type="InterPro" id="IPR013762">
    <property type="entry name" value="Integrase-like_cat_sf"/>
</dbReference>
<dbReference type="GO" id="GO:0003677">
    <property type="term" value="F:DNA binding"/>
    <property type="evidence" value="ECO:0007669"/>
    <property type="project" value="UniProtKB-KW"/>
</dbReference>
<dbReference type="GO" id="GO:0006310">
    <property type="term" value="P:DNA recombination"/>
    <property type="evidence" value="ECO:0007669"/>
    <property type="project" value="UniProtKB-KW"/>
</dbReference>
<dbReference type="InterPro" id="IPR011010">
    <property type="entry name" value="DNA_brk_join_enz"/>
</dbReference>
<dbReference type="EMBL" id="BARU01031971">
    <property type="protein sequence ID" value="GAH65707.1"/>
    <property type="molecule type" value="Genomic_DNA"/>
</dbReference>
<gene>
    <name evidence="4" type="ORF">S03H2_50490</name>
</gene>
<dbReference type="InterPro" id="IPR050090">
    <property type="entry name" value="Tyrosine_recombinase_XerCD"/>
</dbReference>
<accession>X1H8I0</accession>
<feature type="domain" description="Tyr recombinase" evidence="3">
    <location>
        <begin position="1"/>
        <end position="177"/>
    </location>
</feature>
<sequence>INSPDTSTLKGLRDRAILAVLTGTGIRRSELAALMFEDIQQRDGRWVIVDLIGKRNRVRSVPMPSWAKAAIDYWSEAAEIDSGHVFRGFVYGRGRSQYVLDDSEGITPQVVYNVVKEYIQEQDLDIAPHDLRRTFSKLALKGGAKLDQIQLTLGHASIRTTELYLGVEQNLTDAPCDVLGLNISGD</sequence>
<keyword evidence="2" id="KW-0233">DNA recombination</keyword>
<name>X1H8I0_9ZZZZ</name>
<organism evidence="4">
    <name type="scientific">marine sediment metagenome</name>
    <dbReference type="NCBI Taxonomy" id="412755"/>
    <lineage>
        <taxon>unclassified sequences</taxon>
        <taxon>metagenomes</taxon>
        <taxon>ecological metagenomes</taxon>
    </lineage>
</organism>
<protein>
    <recommendedName>
        <fullName evidence="3">Tyr recombinase domain-containing protein</fullName>
    </recommendedName>
</protein>
<proteinExistence type="predicted"/>
<dbReference type="AlphaFoldDB" id="X1H8I0"/>
<evidence type="ECO:0000313" key="4">
    <source>
        <dbReference type="EMBL" id="GAH65707.1"/>
    </source>
</evidence>
<dbReference type="PANTHER" id="PTHR30349:SF41">
    <property type="entry name" value="INTEGRASE_RECOMBINASE PROTEIN MJ0367-RELATED"/>
    <property type="match status" value="1"/>
</dbReference>
<evidence type="ECO:0000256" key="1">
    <source>
        <dbReference type="ARBA" id="ARBA00023125"/>
    </source>
</evidence>
<feature type="non-terminal residue" evidence="4">
    <location>
        <position position="1"/>
    </location>
</feature>
<dbReference type="SUPFAM" id="SSF56349">
    <property type="entry name" value="DNA breaking-rejoining enzymes"/>
    <property type="match status" value="1"/>
</dbReference>
<dbReference type="Gene3D" id="1.10.443.10">
    <property type="entry name" value="Intergrase catalytic core"/>
    <property type="match status" value="1"/>
</dbReference>
<comment type="caution">
    <text evidence="4">The sequence shown here is derived from an EMBL/GenBank/DDBJ whole genome shotgun (WGS) entry which is preliminary data.</text>
</comment>
<reference evidence="4" key="1">
    <citation type="journal article" date="2014" name="Front. Microbiol.">
        <title>High frequency of phylogenetically diverse reductive dehalogenase-homologous genes in deep subseafloor sedimentary metagenomes.</title>
        <authorList>
            <person name="Kawai M."/>
            <person name="Futagami T."/>
            <person name="Toyoda A."/>
            <person name="Takaki Y."/>
            <person name="Nishi S."/>
            <person name="Hori S."/>
            <person name="Arai W."/>
            <person name="Tsubouchi T."/>
            <person name="Morono Y."/>
            <person name="Uchiyama I."/>
            <person name="Ito T."/>
            <person name="Fujiyama A."/>
            <person name="Inagaki F."/>
            <person name="Takami H."/>
        </authorList>
    </citation>
    <scope>NUCLEOTIDE SEQUENCE</scope>
    <source>
        <strain evidence="4">Expedition CK06-06</strain>
    </source>
</reference>
<evidence type="ECO:0000259" key="3">
    <source>
        <dbReference type="PROSITE" id="PS51898"/>
    </source>
</evidence>
<dbReference type="PROSITE" id="PS51898">
    <property type="entry name" value="TYR_RECOMBINASE"/>
    <property type="match status" value="1"/>
</dbReference>
<dbReference type="Pfam" id="PF00589">
    <property type="entry name" value="Phage_integrase"/>
    <property type="match status" value="1"/>
</dbReference>
<dbReference type="PANTHER" id="PTHR30349">
    <property type="entry name" value="PHAGE INTEGRASE-RELATED"/>
    <property type="match status" value="1"/>
</dbReference>
<keyword evidence="1" id="KW-0238">DNA-binding</keyword>